<reference evidence="9 10" key="1">
    <citation type="journal article" date="2019" name="Sci. Rep.">
        <title>A high-quality genome of Eragrostis curvula grass provides insights into Poaceae evolution and supports new strategies to enhance forage quality.</title>
        <authorList>
            <person name="Carballo J."/>
            <person name="Santos B.A.C.M."/>
            <person name="Zappacosta D."/>
            <person name="Garbus I."/>
            <person name="Selva J.P."/>
            <person name="Gallo C.A."/>
            <person name="Diaz A."/>
            <person name="Albertini E."/>
            <person name="Caccamo M."/>
            <person name="Echenique V."/>
        </authorList>
    </citation>
    <scope>NUCLEOTIDE SEQUENCE [LARGE SCALE GENOMIC DNA]</scope>
    <source>
        <strain evidence="10">cv. Victoria</strain>
        <tissue evidence="9">Leaf</tissue>
    </source>
</reference>
<keyword evidence="6 7" id="KW-0472">Membrane</keyword>
<sequence length="528" mass="58535">MDVVALNRSLISSVNADGETPLLTATTSGHATLASFLLRCCCDLKPSETILKQDKQGCNALHHAIRRGQRELALELIAAEPVLSRALNKYNESPMFMAVMRNYEDIFEKLLDPWARMSALVCTREGLPGSAHAGAHGYNALHAAVRNNSSAIAKRIMETRPTLAREEGKDQNTPMRLAVLWNKIDVLKVLLEHDRSLGYVVSTNGTTPLLVLAAFRGHVGVAQELLKHCPDAPYCTANGWTCLHNAVSLGHDDFLEFVLGSQQLGKLINMRDIHGRTALQYAIEKCSPRMVRALLRHKDIDVTVLDNTGTDANWTLAVSTDHPKTLNWNEVSMLMLKADPADATDTCNLRKFAKDRMTEISRMNIKSLTETCTGNTSLVATLIAKITFATDFTLPGGYYSDAASDEGQPIMARKLVFKAFLISDTLAMCSSLAVAFVCILARWEDLEFLLYYRSFTKKLMWFADMATTTAFATGLYMVLAPRLLWLAIAICILSVSLPIFTKLLGEWPVLKLKFRLGRTCKSELLDMD</sequence>
<dbReference type="PANTHER" id="PTHR24186">
    <property type="entry name" value="PROTEIN PHOSPHATASE 1 REGULATORY SUBUNIT"/>
    <property type="match status" value="1"/>
</dbReference>
<accession>A0A5J9USL4</accession>
<dbReference type="EMBL" id="RWGY01000013">
    <property type="protein sequence ID" value="TVU26040.1"/>
    <property type="molecule type" value="Genomic_DNA"/>
</dbReference>
<protein>
    <recommendedName>
        <fullName evidence="8">PGG domain-containing protein</fullName>
    </recommendedName>
</protein>
<proteinExistence type="predicted"/>
<dbReference type="Gramene" id="TVU26040">
    <property type="protein sequence ID" value="TVU26040"/>
    <property type="gene ID" value="EJB05_28568"/>
</dbReference>
<dbReference type="Proteomes" id="UP000324897">
    <property type="component" value="Chromosome 2"/>
</dbReference>
<evidence type="ECO:0000256" key="5">
    <source>
        <dbReference type="ARBA" id="ARBA00023043"/>
    </source>
</evidence>
<comment type="subcellular location">
    <subcellularLocation>
        <location evidence="1">Membrane</location>
        <topology evidence="1">Multi-pass membrane protein</topology>
    </subcellularLocation>
</comment>
<evidence type="ECO:0000256" key="4">
    <source>
        <dbReference type="ARBA" id="ARBA00022989"/>
    </source>
</evidence>
<dbReference type="SMART" id="SM00248">
    <property type="entry name" value="ANK"/>
    <property type="match status" value="8"/>
</dbReference>
<feature type="transmembrane region" description="Helical" evidence="7">
    <location>
        <begin position="485"/>
        <end position="505"/>
    </location>
</feature>
<evidence type="ECO:0000256" key="7">
    <source>
        <dbReference type="SAM" id="Phobius"/>
    </source>
</evidence>
<dbReference type="SUPFAM" id="SSF48403">
    <property type="entry name" value="Ankyrin repeat"/>
    <property type="match status" value="2"/>
</dbReference>
<evidence type="ECO:0000313" key="9">
    <source>
        <dbReference type="EMBL" id="TVU26040.1"/>
    </source>
</evidence>
<name>A0A5J9USL4_9POAL</name>
<dbReference type="InterPro" id="IPR002110">
    <property type="entry name" value="Ankyrin_rpt"/>
</dbReference>
<dbReference type="GO" id="GO:0005886">
    <property type="term" value="C:plasma membrane"/>
    <property type="evidence" value="ECO:0007669"/>
    <property type="project" value="TreeGrafter"/>
</dbReference>
<feature type="transmembrane region" description="Helical" evidence="7">
    <location>
        <begin position="419"/>
        <end position="441"/>
    </location>
</feature>
<feature type="non-terminal residue" evidence="9">
    <location>
        <position position="1"/>
    </location>
</feature>
<keyword evidence="4 7" id="KW-1133">Transmembrane helix</keyword>
<evidence type="ECO:0000256" key="3">
    <source>
        <dbReference type="ARBA" id="ARBA00022737"/>
    </source>
</evidence>
<feature type="domain" description="PGG" evidence="8">
    <location>
        <begin position="374"/>
        <end position="478"/>
    </location>
</feature>
<dbReference type="PANTHER" id="PTHR24186:SF54">
    <property type="entry name" value="PGG DOMAIN-CONTAINING PROTEIN"/>
    <property type="match status" value="1"/>
</dbReference>
<dbReference type="OrthoDB" id="303876at2759"/>
<keyword evidence="2 7" id="KW-0812">Transmembrane</keyword>
<evidence type="ECO:0000259" key="8">
    <source>
        <dbReference type="Pfam" id="PF13962"/>
    </source>
</evidence>
<organism evidence="9 10">
    <name type="scientific">Eragrostis curvula</name>
    <name type="common">weeping love grass</name>
    <dbReference type="NCBI Taxonomy" id="38414"/>
    <lineage>
        <taxon>Eukaryota</taxon>
        <taxon>Viridiplantae</taxon>
        <taxon>Streptophyta</taxon>
        <taxon>Embryophyta</taxon>
        <taxon>Tracheophyta</taxon>
        <taxon>Spermatophyta</taxon>
        <taxon>Magnoliopsida</taxon>
        <taxon>Liliopsida</taxon>
        <taxon>Poales</taxon>
        <taxon>Poaceae</taxon>
        <taxon>PACMAD clade</taxon>
        <taxon>Chloridoideae</taxon>
        <taxon>Eragrostideae</taxon>
        <taxon>Eragrostidinae</taxon>
        <taxon>Eragrostis</taxon>
    </lineage>
</organism>
<evidence type="ECO:0000313" key="10">
    <source>
        <dbReference type="Proteomes" id="UP000324897"/>
    </source>
</evidence>
<keyword evidence="3" id="KW-0677">Repeat</keyword>
<dbReference type="Pfam" id="PF12796">
    <property type="entry name" value="Ank_2"/>
    <property type="match status" value="2"/>
</dbReference>
<evidence type="ECO:0000256" key="1">
    <source>
        <dbReference type="ARBA" id="ARBA00004141"/>
    </source>
</evidence>
<dbReference type="Pfam" id="PF13962">
    <property type="entry name" value="PGG"/>
    <property type="match status" value="1"/>
</dbReference>
<gene>
    <name evidence="9" type="ORF">EJB05_28568</name>
</gene>
<dbReference type="InterPro" id="IPR026961">
    <property type="entry name" value="PGG_dom"/>
</dbReference>
<evidence type="ECO:0000256" key="6">
    <source>
        <dbReference type="ARBA" id="ARBA00023136"/>
    </source>
</evidence>
<dbReference type="AlphaFoldDB" id="A0A5J9USL4"/>
<feature type="transmembrane region" description="Helical" evidence="7">
    <location>
        <begin position="461"/>
        <end position="479"/>
    </location>
</feature>
<comment type="caution">
    <text evidence="9">The sequence shown here is derived from an EMBL/GenBank/DDBJ whole genome shotgun (WGS) entry which is preliminary data.</text>
</comment>
<dbReference type="Gene3D" id="1.25.40.20">
    <property type="entry name" value="Ankyrin repeat-containing domain"/>
    <property type="match status" value="3"/>
</dbReference>
<dbReference type="InterPro" id="IPR036770">
    <property type="entry name" value="Ankyrin_rpt-contain_sf"/>
</dbReference>
<dbReference type="Pfam" id="PF13606">
    <property type="entry name" value="Ank_3"/>
    <property type="match status" value="1"/>
</dbReference>
<keyword evidence="10" id="KW-1185">Reference proteome</keyword>
<evidence type="ECO:0000256" key="2">
    <source>
        <dbReference type="ARBA" id="ARBA00022692"/>
    </source>
</evidence>
<keyword evidence="5" id="KW-0040">ANK repeat</keyword>